<proteinExistence type="inferred from homology"/>
<dbReference type="EC" id="4.1.1.36" evidence="3"/>
<dbReference type="GO" id="GO:0046872">
    <property type="term" value="F:metal ion binding"/>
    <property type="evidence" value="ECO:0007669"/>
    <property type="project" value="UniProtKB-KW"/>
</dbReference>
<keyword evidence="3" id="KW-0460">Magnesium</keyword>
<keyword evidence="3 4" id="KW-0288">FMN</keyword>
<dbReference type="Gene3D" id="3.40.50.10300">
    <property type="entry name" value="CoaB-like"/>
    <property type="match status" value="1"/>
</dbReference>
<comment type="cofactor">
    <cofactor evidence="3">
        <name>FMN</name>
        <dbReference type="ChEBI" id="CHEBI:58210"/>
    </cofactor>
    <text evidence="3">Binds 1 FMN per subunit.</text>
</comment>
<evidence type="ECO:0000259" key="5">
    <source>
        <dbReference type="Pfam" id="PF02441"/>
    </source>
</evidence>
<reference evidence="7 8" key="1">
    <citation type="journal article" date="2016" name="Nat. Commun.">
        <title>Thousands of microbial genomes shed light on interconnected biogeochemical processes in an aquifer system.</title>
        <authorList>
            <person name="Anantharaman K."/>
            <person name="Brown C.T."/>
            <person name="Hug L.A."/>
            <person name="Sharon I."/>
            <person name="Castelle C.J."/>
            <person name="Probst A.J."/>
            <person name="Thomas B.C."/>
            <person name="Singh A."/>
            <person name="Wilkins M.J."/>
            <person name="Karaoz U."/>
            <person name="Brodie E.L."/>
            <person name="Williams K.H."/>
            <person name="Hubbard S.S."/>
            <person name="Banfield J.F."/>
        </authorList>
    </citation>
    <scope>NUCLEOTIDE SEQUENCE [LARGE SCALE GENOMIC DNA]</scope>
</reference>
<keyword evidence="3" id="KW-0479">Metal-binding</keyword>
<feature type="region of interest" description="Phosphopantothenoylcysteine decarboxylase" evidence="3">
    <location>
        <begin position="1"/>
        <end position="195"/>
    </location>
</feature>
<feature type="binding site" evidence="3">
    <location>
        <position position="284"/>
    </location>
    <ligand>
        <name>CTP</name>
        <dbReference type="ChEBI" id="CHEBI:37563"/>
    </ligand>
</feature>
<evidence type="ECO:0000256" key="4">
    <source>
        <dbReference type="RuleBase" id="RU364078"/>
    </source>
</evidence>
<comment type="caution">
    <text evidence="3">Lacks conserved residue(s) required for the propagation of feature annotation.</text>
</comment>
<dbReference type="PANTHER" id="PTHR14359:SF6">
    <property type="entry name" value="PHOSPHOPANTOTHENOYLCYSTEINE DECARBOXYLASE"/>
    <property type="match status" value="1"/>
</dbReference>
<dbReference type="GO" id="GO:0015937">
    <property type="term" value="P:coenzyme A biosynthetic process"/>
    <property type="evidence" value="ECO:0007669"/>
    <property type="project" value="UniProtKB-UniRule"/>
</dbReference>
<sequence length="415" mass="43710">MGTLINKRILLGVTGGIAAYKSADLARRLRDAGAEVRVIMTQAAAEFITPLTMQAVSGHPVHMHLFDHEAREPRAGTALDHIDLARWADAVLVAPASANFLARLAQGRAEDLLGAVCLATAAPVAVAPAMNRQMWDNPATQANLAAIRGNGVGVFGPGAGSQACGDVGPGRMLEPAELARLLAELFATGELAGLTVVVTAGPTWEAIDPARGLTNRSSGKMGYAVAEAAAEAGARVLLISGPTALPDPERARTIRVTGAREMHDAVHQHIHDAHIFIGVAAVADYRPVQAAAAKLKKQDEALTLELVRNPDILASVAALQPAPFTVGFAAETENLEQNARAKLESKRLDLIAANEVGADRGFGVDENRLLLIDRAGVTELPAQGKAALARALIHHIAGRYHEKSRIKNSRQAHRP</sequence>
<dbReference type="InterPro" id="IPR007085">
    <property type="entry name" value="DNA/pantothenate-metab_flavo_C"/>
</dbReference>
<name>A0A1F6TAL4_9PROT</name>
<dbReference type="InterPro" id="IPR003382">
    <property type="entry name" value="Flavoprotein"/>
</dbReference>
<dbReference type="Gene3D" id="3.40.50.1950">
    <property type="entry name" value="Flavin prenyltransferase-like"/>
    <property type="match status" value="1"/>
</dbReference>
<comment type="caution">
    <text evidence="7">The sequence shown here is derived from an EMBL/GenBank/DDBJ whole genome shotgun (WGS) entry which is preliminary data.</text>
</comment>
<feature type="active site" description="Proton donor" evidence="3">
    <location>
        <position position="164"/>
    </location>
</feature>
<evidence type="ECO:0000256" key="2">
    <source>
        <dbReference type="ARBA" id="ARBA00023239"/>
    </source>
</evidence>
<feature type="binding site" evidence="3">
    <location>
        <position position="294"/>
    </location>
    <ligand>
        <name>CTP</name>
        <dbReference type="ChEBI" id="CHEBI:37563"/>
    </ligand>
</feature>
<dbReference type="UniPathway" id="UPA00241">
    <property type="reaction ID" value="UER00353"/>
</dbReference>
<dbReference type="GO" id="GO:0071513">
    <property type="term" value="C:phosphopantothenoylcysteine decarboxylase complex"/>
    <property type="evidence" value="ECO:0007669"/>
    <property type="project" value="TreeGrafter"/>
</dbReference>
<comment type="similarity">
    <text evidence="3 4">In the C-terminal section; belongs to the PPC synthetase family.</text>
</comment>
<gene>
    <name evidence="3" type="primary">coaBC</name>
    <name evidence="7" type="ORF">A2V92_03385</name>
</gene>
<feature type="binding site" evidence="3">
    <location>
        <position position="346"/>
    </location>
    <ligand>
        <name>CTP</name>
        <dbReference type="ChEBI" id="CHEBI:37563"/>
    </ligand>
</feature>
<feature type="domain" description="Flavoprotein" evidence="5">
    <location>
        <begin position="7"/>
        <end position="180"/>
    </location>
</feature>
<evidence type="ECO:0000313" key="8">
    <source>
        <dbReference type="Proteomes" id="UP000179344"/>
    </source>
</evidence>
<keyword evidence="2 3" id="KW-0456">Lyase</keyword>
<feature type="binding site" evidence="3">
    <location>
        <position position="342"/>
    </location>
    <ligand>
        <name>CTP</name>
        <dbReference type="ChEBI" id="CHEBI:37563"/>
    </ligand>
</feature>
<dbReference type="GO" id="GO:0004633">
    <property type="term" value="F:phosphopantothenoylcysteine decarboxylase activity"/>
    <property type="evidence" value="ECO:0007669"/>
    <property type="project" value="UniProtKB-UniRule"/>
</dbReference>
<feature type="domain" description="DNA/pantothenate metabolism flavoprotein C-terminal" evidence="6">
    <location>
        <begin position="191"/>
        <end position="397"/>
    </location>
</feature>
<comment type="catalytic activity">
    <reaction evidence="3 4">
        <text>(R)-4'-phosphopantothenate + L-cysteine + CTP = N-[(R)-4-phosphopantothenoyl]-L-cysteine + CMP + diphosphate + H(+)</text>
        <dbReference type="Rhea" id="RHEA:19397"/>
        <dbReference type="ChEBI" id="CHEBI:10986"/>
        <dbReference type="ChEBI" id="CHEBI:15378"/>
        <dbReference type="ChEBI" id="CHEBI:33019"/>
        <dbReference type="ChEBI" id="CHEBI:35235"/>
        <dbReference type="ChEBI" id="CHEBI:37563"/>
        <dbReference type="ChEBI" id="CHEBI:59458"/>
        <dbReference type="ChEBI" id="CHEBI:60377"/>
        <dbReference type="EC" id="6.3.2.5"/>
    </reaction>
</comment>
<dbReference type="GO" id="GO:0004632">
    <property type="term" value="F:phosphopantothenate--cysteine ligase activity"/>
    <property type="evidence" value="ECO:0007669"/>
    <property type="project" value="UniProtKB-UniRule"/>
</dbReference>
<organism evidence="7 8">
    <name type="scientific">Candidatus Muproteobacteria bacterium RBG_16_65_31</name>
    <dbReference type="NCBI Taxonomy" id="1817759"/>
    <lineage>
        <taxon>Bacteria</taxon>
        <taxon>Pseudomonadati</taxon>
        <taxon>Pseudomonadota</taxon>
        <taxon>Candidatus Muproteobacteria</taxon>
    </lineage>
</organism>
<dbReference type="SUPFAM" id="SSF52507">
    <property type="entry name" value="Homo-oligomeric flavin-containing Cys decarboxylases, HFCD"/>
    <property type="match status" value="1"/>
</dbReference>
<dbReference type="AlphaFoldDB" id="A0A1F6TAL4"/>
<evidence type="ECO:0000256" key="3">
    <source>
        <dbReference type="HAMAP-Rule" id="MF_02225"/>
    </source>
</evidence>
<comment type="function">
    <text evidence="3">Catalyzes two sequential steps in the biosynthesis of coenzyme A. In the first step cysteine is conjugated to 4'-phosphopantothenate to form 4-phosphopantothenoylcysteine. In the second step the latter compound is decarboxylated to form 4'-phosphopantotheine.</text>
</comment>
<evidence type="ECO:0000313" key="7">
    <source>
        <dbReference type="EMBL" id="OGI42160.1"/>
    </source>
</evidence>
<dbReference type="EMBL" id="MFST01000158">
    <property type="protein sequence ID" value="OGI42160.1"/>
    <property type="molecule type" value="Genomic_DNA"/>
</dbReference>
<comment type="function">
    <text evidence="4">Catalyzes two steps in the biosynthesis of coenzyme A. In the first step cysteine is conjugated to 4'-phosphopantothenate to form 4-phosphopantothenoylcysteine, in the latter compound is decarboxylated to form 4'-phosphopantotheine.</text>
</comment>
<comment type="pathway">
    <text evidence="3 4">Cofactor biosynthesis; coenzyme A biosynthesis; CoA from (R)-pantothenate: step 3/5.</text>
</comment>
<keyword evidence="3 4" id="KW-0285">Flavoprotein</keyword>
<feature type="binding site" evidence="3">
    <location>
        <begin position="310"/>
        <end position="313"/>
    </location>
    <ligand>
        <name>CTP</name>
        <dbReference type="ChEBI" id="CHEBI:37563"/>
    </ligand>
</feature>
<keyword evidence="1 3" id="KW-0210">Decarboxylase</keyword>
<comment type="cofactor">
    <cofactor evidence="3">
        <name>Mg(2+)</name>
        <dbReference type="ChEBI" id="CHEBI:18420"/>
    </cofactor>
</comment>
<accession>A0A1F6TAL4</accession>
<dbReference type="EC" id="6.3.2.5" evidence="3"/>
<feature type="region of interest" description="Phosphopantothenate--cysteine ligase" evidence="3">
    <location>
        <begin position="196"/>
        <end position="415"/>
    </location>
</feature>
<comment type="similarity">
    <text evidence="3 4">In the N-terminal section; belongs to the HFCD (homo-oligomeric flavin containing Cys decarboxylase) superfamily.</text>
</comment>
<dbReference type="GO" id="GO:0010181">
    <property type="term" value="F:FMN binding"/>
    <property type="evidence" value="ECO:0007669"/>
    <property type="project" value="UniProtKB-UniRule"/>
</dbReference>
<dbReference type="InterPro" id="IPR036551">
    <property type="entry name" value="Flavin_trans-like"/>
</dbReference>
<protein>
    <recommendedName>
        <fullName evidence="3">Coenzyme A biosynthesis bifunctional protein CoaBC</fullName>
    </recommendedName>
    <alternativeName>
        <fullName evidence="3">DNA/pantothenate metabolism flavoprotein</fullName>
    </alternativeName>
    <alternativeName>
        <fullName evidence="3">Phosphopantothenoylcysteine synthetase/decarboxylase</fullName>
        <shortName evidence="3">PPCS-PPCDC</shortName>
    </alternativeName>
    <domain>
        <recommendedName>
            <fullName evidence="3">Phosphopantothenoylcysteine decarboxylase</fullName>
            <shortName evidence="3">PPC decarboxylase</shortName>
            <shortName evidence="3">PPC-DC</shortName>
            <ecNumber evidence="3">4.1.1.36</ecNumber>
        </recommendedName>
        <alternativeName>
            <fullName evidence="3">CoaC</fullName>
        </alternativeName>
    </domain>
    <domain>
        <recommendedName>
            <fullName evidence="3">Phosphopantothenate--cysteine ligase</fullName>
            <ecNumber evidence="3">6.3.2.5</ecNumber>
        </recommendedName>
        <alternativeName>
            <fullName evidence="3">CoaB</fullName>
        </alternativeName>
        <alternativeName>
            <fullName evidence="3">Phosphopantothenoylcysteine synthetase</fullName>
            <shortName evidence="3">PPC synthetase</shortName>
            <shortName evidence="3">PPC-S</shortName>
        </alternativeName>
    </domain>
</protein>
<keyword evidence="3" id="KW-0511">Multifunctional enzyme</keyword>
<feature type="binding site" evidence="3">
    <location>
        <position position="328"/>
    </location>
    <ligand>
        <name>CTP</name>
        <dbReference type="ChEBI" id="CHEBI:37563"/>
    </ligand>
</feature>
<dbReference type="GO" id="GO:0015941">
    <property type="term" value="P:pantothenate catabolic process"/>
    <property type="evidence" value="ECO:0007669"/>
    <property type="project" value="InterPro"/>
</dbReference>
<evidence type="ECO:0000259" key="6">
    <source>
        <dbReference type="Pfam" id="PF04127"/>
    </source>
</evidence>
<dbReference type="Pfam" id="PF04127">
    <property type="entry name" value="DFP"/>
    <property type="match status" value="1"/>
</dbReference>
<comment type="catalytic activity">
    <reaction evidence="3 4">
        <text>N-[(R)-4-phosphopantothenoyl]-L-cysteine + H(+) = (R)-4'-phosphopantetheine + CO2</text>
        <dbReference type="Rhea" id="RHEA:16793"/>
        <dbReference type="ChEBI" id="CHEBI:15378"/>
        <dbReference type="ChEBI" id="CHEBI:16526"/>
        <dbReference type="ChEBI" id="CHEBI:59458"/>
        <dbReference type="ChEBI" id="CHEBI:61723"/>
        <dbReference type="EC" id="4.1.1.36"/>
    </reaction>
</comment>
<dbReference type="Pfam" id="PF02441">
    <property type="entry name" value="Flavoprotein"/>
    <property type="match status" value="1"/>
</dbReference>
<dbReference type="Proteomes" id="UP000179344">
    <property type="component" value="Unassembled WGS sequence"/>
</dbReference>
<keyword evidence="3 4" id="KW-0436">Ligase</keyword>
<dbReference type="SUPFAM" id="SSF102645">
    <property type="entry name" value="CoaB-like"/>
    <property type="match status" value="1"/>
</dbReference>
<dbReference type="HAMAP" id="MF_02225">
    <property type="entry name" value="CoaBC"/>
    <property type="match status" value="1"/>
</dbReference>
<dbReference type="InterPro" id="IPR005252">
    <property type="entry name" value="CoaBC"/>
</dbReference>
<dbReference type="PANTHER" id="PTHR14359">
    <property type="entry name" value="HOMO-OLIGOMERIC FLAVIN CONTAINING CYS DECARBOXYLASE FAMILY"/>
    <property type="match status" value="1"/>
</dbReference>
<comment type="pathway">
    <text evidence="3 4">Cofactor biosynthesis; coenzyme A biosynthesis; CoA from (R)-pantothenate: step 2/5.</text>
</comment>
<dbReference type="NCBIfam" id="TIGR00521">
    <property type="entry name" value="coaBC_dfp"/>
    <property type="match status" value="1"/>
</dbReference>
<dbReference type="InterPro" id="IPR035929">
    <property type="entry name" value="CoaB-like_sf"/>
</dbReference>
<evidence type="ECO:0000256" key="1">
    <source>
        <dbReference type="ARBA" id="ARBA00022793"/>
    </source>
</evidence>